<protein>
    <submittedName>
        <fullName evidence="2">Uncharacterized protein</fullName>
    </submittedName>
</protein>
<feature type="compositionally biased region" description="Low complexity" evidence="1">
    <location>
        <begin position="139"/>
        <end position="149"/>
    </location>
</feature>
<dbReference type="AlphaFoldDB" id="A0A1V6SRM4"/>
<evidence type="ECO:0000256" key="1">
    <source>
        <dbReference type="SAM" id="MobiDB-lite"/>
    </source>
</evidence>
<keyword evidence="3" id="KW-1185">Reference proteome</keyword>
<reference evidence="3" key="1">
    <citation type="journal article" date="2017" name="Nat. Microbiol.">
        <title>Global analysis of biosynthetic gene clusters reveals vast potential of secondary metabolite production in Penicillium species.</title>
        <authorList>
            <person name="Nielsen J.C."/>
            <person name="Grijseels S."/>
            <person name="Prigent S."/>
            <person name="Ji B."/>
            <person name="Dainat J."/>
            <person name="Nielsen K.F."/>
            <person name="Frisvad J.C."/>
            <person name="Workman M."/>
            <person name="Nielsen J."/>
        </authorList>
    </citation>
    <scope>NUCLEOTIDE SEQUENCE [LARGE SCALE GENOMIC DNA]</scope>
    <source>
        <strain evidence="3">IBT 24891</strain>
    </source>
</reference>
<proteinExistence type="predicted"/>
<dbReference type="EMBL" id="MLKD01000023">
    <property type="protein sequence ID" value="OQE16697.1"/>
    <property type="molecule type" value="Genomic_DNA"/>
</dbReference>
<feature type="region of interest" description="Disordered" evidence="1">
    <location>
        <begin position="139"/>
        <end position="169"/>
    </location>
</feature>
<organism evidence="2 3">
    <name type="scientific">Penicillium steckii</name>
    <dbReference type="NCBI Taxonomy" id="303698"/>
    <lineage>
        <taxon>Eukaryota</taxon>
        <taxon>Fungi</taxon>
        <taxon>Dikarya</taxon>
        <taxon>Ascomycota</taxon>
        <taxon>Pezizomycotina</taxon>
        <taxon>Eurotiomycetes</taxon>
        <taxon>Eurotiomycetidae</taxon>
        <taxon>Eurotiales</taxon>
        <taxon>Aspergillaceae</taxon>
        <taxon>Penicillium</taxon>
    </lineage>
</organism>
<evidence type="ECO:0000313" key="3">
    <source>
        <dbReference type="Proteomes" id="UP000191285"/>
    </source>
</evidence>
<dbReference type="Proteomes" id="UP000191285">
    <property type="component" value="Unassembled WGS sequence"/>
</dbReference>
<comment type="caution">
    <text evidence="2">The sequence shown here is derived from an EMBL/GenBank/DDBJ whole genome shotgun (WGS) entry which is preliminary data.</text>
</comment>
<feature type="region of interest" description="Disordered" evidence="1">
    <location>
        <begin position="1"/>
        <end position="33"/>
    </location>
</feature>
<accession>A0A1V6SRM4</accession>
<evidence type="ECO:0000313" key="2">
    <source>
        <dbReference type="EMBL" id="OQE16697.1"/>
    </source>
</evidence>
<feature type="region of interest" description="Disordered" evidence="1">
    <location>
        <begin position="47"/>
        <end position="77"/>
    </location>
</feature>
<sequence length="169" mass="18617">MPLKDKPNGRKHRNGSMLGSPEEVGPDAELLSKSPSVYSAANITVVSGRDEKSHSLEAPSTNRKTYKRQGYGGRWSNREKKNLSEYFQTQEGLSLQQKSDGYRRCYGSHCPLQSITKEAVRMGLDSTGNQKNRKIVKLKTSLNLNSTSSRTVAQGPIPSPNASPEHEGL</sequence>
<gene>
    <name evidence="2" type="ORF">PENSTE_c023G00735</name>
</gene>
<name>A0A1V6SRM4_9EURO</name>